<dbReference type="Proteomes" id="UP000199584">
    <property type="component" value="Unassembled WGS sequence"/>
</dbReference>
<dbReference type="InterPro" id="IPR052018">
    <property type="entry name" value="PHP_domain"/>
</dbReference>
<dbReference type="InterPro" id="IPR016195">
    <property type="entry name" value="Pol/histidinol_Pase-like"/>
</dbReference>
<dbReference type="EMBL" id="FOYM01000030">
    <property type="protein sequence ID" value="SFR14163.1"/>
    <property type="molecule type" value="Genomic_DNA"/>
</dbReference>
<gene>
    <name evidence="2" type="ORF">SAMN05660706_13019</name>
</gene>
<name>A0A1I6E8U3_9FIRM</name>
<dbReference type="SMART" id="SM00481">
    <property type="entry name" value="POLIIIAc"/>
    <property type="match status" value="1"/>
</dbReference>
<dbReference type="CDD" id="cd07438">
    <property type="entry name" value="PHP_HisPPase_AMP"/>
    <property type="match status" value="1"/>
</dbReference>
<keyword evidence="3" id="KW-1185">Reference proteome</keyword>
<dbReference type="AlphaFoldDB" id="A0A1I6E8U3"/>
<dbReference type="SUPFAM" id="SSF89550">
    <property type="entry name" value="PHP domain-like"/>
    <property type="match status" value="1"/>
</dbReference>
<dbReference type="STRING" id="39060.SAMN05660706_13019"/>
<dbReference type="Gene3D" id="1.10.150.650">
    <property type="match status" value="1"/>
</dbReference>
<dbReference type="Gene3D" id="3.20.20.140">
    <property type="entry name" value="Metal-dependent hydrolases"/>
    <property type="match status" value="1"/>
</dbReference>
<organism evidence="2 3">
    <name type="scientific">Desulfoscipio geothermicus DSM 3669</name>
    <dbReference type="NCBI Taxonomy" id="1121426"/>
    <lineage>
        <taxon>Bacteria</taxon>
        <taxon>Bacillati</taxon>
        <taxon>Bacillota</taxon>
        <taxon>Clostridia</taxon>
        <taxon>Eubacteriales</taxon>
        <taxon>Desulfallaceae</taxon>
        <taxon>Desulfoscipio</taxon>
    </lineage>
</organism>
<dbReference type="GO" id="GO:0035312">
    <property type="term" value="F:5'-3' DNA exonuclease activity"/>
    <property type="evidence" value="ECO:0007669"/>
    <property type="project" value="TreeGrafter"/>
</dbReference>
<evidence type="ECO:0000313" key="2">
    <source>
        <dbReference type="EMBL" id="SFR14163.1"/>
    </source>
</evidence>
<dbReference type="GO" id="GO:0004534">
    <property type="term" value="F:5'-3' RNA exonuclease activity"/>
    <property type="evidence" value="ECO:0007669"/>
    <property type="project" value="TreeGrafter"/>
</dbReference>
<protein>
    <recommendedName>
        <fullName evidence="1">Polymerase/histidinol phosphatase N-terminal domain-containing protein</fullName>
    </recommendedName>
</protein>
<dbReference type="PANTHER" id="PTHR42924:SF3">
    <property type="entry name" value="POLYMERASE_HISTIDINOL PHOSPHATASE N-TERMINAL DOMAIN-CONTAINING PROTEIN"/>
    <property type="match status" value="1"/>
</dbReference>
<evidence type="ECO:0000313" key="3">
    <source>
        <dbReference type="Proteomes" id="UP000199584"/>
    </source>
</evidence>
<reference evidence="3" key="1">
    <citation type="submission" date="2016-10" db="EMBL/GenBank/DDBJ databases">
        <authorList>
            <person name="Varghese N."/>
            <person name="Submissions S."/>
        </authorList>
    </citation>
    <scope>NUCLEOTIDE SEQUENCE [LARGE SCALE GENOMIC DNA]</scope>
    <source>
        <strain evidence="3">DSM 3669</strain>
    </source>
</reference>
<dbReference type="InterPro" id="IPR003141">
    <property type="entry name" value="Pol/His_phosphatase_N"/>
</dbReference>
<dbReference type="InterPro" id="IPR004013">
    <property type="entry name" value="PHP_dom"/>
</dbReference>
<evidence type="ECO:0000259" key="1">
    <source>
        <dbReference type="SMART" id="SM00481"/>
    </source>
</evidence>
<accession>A0A1I6E8U3</accession>
<sequence>MEKYADLHIHSTASDGIFTPSDIVKLAKQKGFSCIALADHDTVGGVKEALKTGSYGGLKVIPAVEMSTLYDGGEVHILGYYVNIDDGQFLQCLSRIAQARIERAQGMVKKLQNLGIEITWEDVLREGSDMNSIGRPHIARVLLKKGHISAISEAFTSDYIGRNGKAYVERYEITPAEAIKIITNAGGIPVLAHPGFFRKTSRLKRNDIEYFVAEGLRGIEVYHTKHTSNDTNFYHNIACEMKLLITGGSDCHGDKNEEILLGKIKLPYEYVNNLRQAASIS</sequence>
<dbReference type="PANTHER" id="PTHR42924">
    <property type="entry name" value="EXONUCLEASE"/>
    <property type="match status" value="1"/>
</dbReference>
<dbReference type="Pfam" id="PF02811">
    <property type="entry name" value="PHP"/>
    <property type="match status" value="1"/>
</dbReference>
<proteinExistence type="predicted"/>
<dbReference type="RefSeq" id="WP_207545209.1">
    <property type="nucleotide sequence ID" value="NZ_FOYM01000030.1"/>
</dbReference>
<feature type="domain" description="Polymerase/histidinol phosphatase N-terminal" evidence="1">
    <location>
        <begin position="5"/>
        <end position="70"/>
    </location>
</feature>